<dbReference type="EMBL" id="JAUSTN010000002">
    <property type="protein sequence ID" value="MDQ0274500.1"/>
    <property type="molecule type" value="Genomic_DNA"/>
</dbReference>
<protein>
    <recommendedName>
        <fullName evidence="3">YjcQ protein</fullName>
    </recommendedName>
</protein>
<keyword evidence="2" id="KW-1185">Reference proteome</keyword>
<proteinExistence type="predicted"/>
<reference evidence="1 2" key="1">
    <citation type="submission" date="2023-07" db="EMBL/GenBank/DDBJ databases">
        <title>Genomic Encyclopedia of Type Strains, Phase IV (KMG-IV): sequencing the most valuable type-strain genomes for metagenomic binning, comparative biology and taxonomic classification.</title>
        <authorList>
            <person name="Goeker M."/>
        </authorList>
    </citation>
    <scope>NUCLEOTIDE SEQUENCE [LARGE SCALE GENOMIC DNA]</scope>
    <source>
        <strain evidence="1 2">DSM 22616</strain>
    </source>
</reference>
<evidence type="ECO:0000313" key="2">
    <source>
        <dbReference type="Proteomes" id="UP001236559"/>
    </source>
</evidence>
<dbReference type="SUPFAM" id="SSF46785">
    <property type="entry name" value="Winged helix' DNA-binding domain"/>
    <property type="match status" value="1"/>
</dbReference>
<dbReference type="Pfam" id="PF09639">
    <property type="entry name" value="YjcQ"/>
    <property type="match status" value="1"/>
</dbReference>
<evidence type="ECO:0000313" key="1">
    <source>
        <dbReference type="EMBL" id="MDQ0274500.1"/>
    </source>
</evidence>
<comment type="caution">
    <text evidence="1">The sequence shown here is derived from an EMBL/GenBank/DDBJ whole genome shotgun (WGS) entry which is preliminary data.</text>
</comment>
<dbReference type="Gene3D" id="1.10.10.10">
    <property type="entry name" value="Winged helix-like DNA-binding domain superfamily/Winged helix DNA-binding domain"/>
    <property type="match status" value="1"/>
</dbReference>
<evidence type="ECO:0008006" key="3">
    <source>
        <dbReference type="Google" id="ProtNLM"/>
    </source>
</evidence>
<dbReference type="RefSeq" id="WP_023055479.1">
    <property type="nucleotide sequence ID" value="NZ_JAUSTN010000002.1"/>
</dbReference>
<sequence length="111" mass="13082">MLDVLFLLEANIAKDDYDVIVFKVLLYYYAVLKRKISFEKMTFDKVIGINDISEEYFIEVLLMMQEDGYIKNLVVKKAWGGDYILLSDFDEIKITSKGIEYLKENSKMQKE</sequence>
<gene>
    <name evidence="1" type="ORF">J2S72_000508</name>
</gene>
<dbReference type="InterPro" id="IPR036390">
    <property type="entry name" value="WH_DNA-bd_sf"/>
</dbReference>
<dbReference type="InterPro" id="IPR036388">
    <property type="entry name" value="WH-like_DNA-bd_sf"/>
</dbReference>
<accession>A0ABU0AU22</accession>
<organism evidence="1 2">
    <name type="scientific">Peptoniphilus koenoeneniae</name>
    <dbReference type="NCBI Taxonomy" id="507751"/>
    <lineage>
        <taxon>Bacteria</taxon>
        <taxon>Bacillati</taxon>
        <taxon>Bacillota</taxon>
        <taxon>Tissierellia</taxon>
        <taxon>Tissierellales</taxon>
        <taxon>Peptoniphilaceae</taxon>
        <taxon>Peptoniphilus</taxon>
    </lineage>
</organism>
<dbReference type="InterPro" id="IPR018597">
    <property type="entry name" value="Phage_Tuc2009_YjcQ"/>
</dbReference>
<dbReference type="Proteomes" id="UP001236559">
    <property type="component" value="Unassembled WGS sequence"/>
</dbReference>
<name>A0ABU0AU22_9FIRM</name>